<dbReference type="OrthoDB" id="2920556at2"/>
<name>A0A7V7RPC3_9BACI</name>
<comment type="caution">
    <text evidence="1">The sequence shown here is derived from an EMBL/GenBank/DDBJ whole genome shotgun (WGS) entry which is preliminary data.</text>
</comment>
<dbReference type="Proteomes" id="UP000441354">
    <property type="component" value="Unassembled WGS sequence"/>
</dbReference>
<dbReference type="EMBL" id="WBOT01000001">
    <property type="protein sequence ID" value="KAB2335059.1"/>
    <property type="molecule type" value="Genomic_DNA"/>
</dbReference>
<evidence type="ECO:0000313" key="1">
    <source>
        <dbReference type="EMBL" id="KAB2335059.1"/>
    </source>
</evidence>
<gene>
    <name evidence="1" type="ORF">F7732_00335</name>
</gene>
<dbReference type="RefSeq" id="WP_151571743.1">
    <property type="nucleotide sequence ID" value="NZ_WBOT01000001.1"/>
</dbReference>
<organism evidence="1 2">
    <name type="scientific">Bacillus mesophilum</name>
    <dbReference type="NCBI Taxonomy" id="1071718"/>
    <lineage>
        <taxon>Bacteria</taxon>
        <taxon>Bacillati</taxon>
        <taxon>Bacillota</taxon>
        <taxon>Bacilli</taxon>
        <taxon>Bacillales</taxon>
        <taxon>Bacillaceae</taxon>
        <taxon>Bacillus</taxon>
    </lineage>
</organism>
<accession>A0A7V7RPC3</accession>
<proteinExistence type="predicted"/>
<sequence>MAFQQTKITRRRKHEAEQAIQDLLKRGFEIVTPLKEYGSEGKVFKTDSYNRKIFVQNNFNSCWIAVLRRDANYESEKGVRNSKSVARAHCV</sequence>
<dbReference type="AlphaFoldDB" id="A0A7V7RPC3"/>
<protein>
    <submittedName>
        <fullName evidence="1">Uncharacterized protein</fullName>
    </submittedName>
</protein>
<reference evidence="1 2" key="1">
    <citation type="journal article" date="2014" name="Arch. Microbiol.">
        <title>Bacillus mesophilum sp. nov., strain IITR-54T, a novel 4-chlorobiphenyl dechlorinating bacterium.</title>
        <authorList>
            <person name="Manickam N."/>
            <person name="Singh N.K."/>
            <person name="Bajaj A."/>
            <person name="Kumar R.M."/>
            <person name="Kaur G."/>
            <person name="Kaur N."/>
            <person name="Bala M."/>
            <person name="Kumar A."/>
            <person name="Mayilraj S."/>
        </authorList>
    </citation>
    <scope>NUCLEOTIDE SEQUENCE [LARGE SCALE GENOMIC DNA]</scope>
    <source>
        <strain evidence="1 2">IITR-54</strain>
    </source>
</reference>
<evidence type="ECO:0000313" key="2">
    <source>
        <dbReference type="Proteomes" id="UP000441354"/>
    </source>
</evidence>
<keyword evidence="2" id="KW-1185">Reference proteome</keyword>